<organism evidence="1 2">
    <name type="scientific">Eretmocerus hayati</name>
    <dbReference type="NCBI Taxonomy" id="131215"/>
    <lineage>
        <taxon>Eukaryota</taxon>
        <taxon>Metazoa</taxon>
        <taxon>Ecdysozoa</taxon>
        <taxon>Arthropoda</taxon>
        <taxon>Hexapoda</taxon>
        <taxon>Insecta</taxon>
        <taxon>Pterygota</taxon>
        <taxon>Neoptera</taxon>
        <taxon>Endopterygota</taxon>
        <taxon>Hymenoptera</taxon>
        <taxon>Apocrita</taxon>
        <taxon>Proctotrupomorpha</taxon>
        <taxon>Chalcidoidea</taxon>
        <taxon>Aphelinidae</taxon>
        <taxon>Aphelininae</taxon>
        <taxon>Eretmocerus</taxon>
    </lineage>
</organism>
<dbReference type="EMBL" id="CM056741">
    <property type="protein sequence ID" value="KAJ8682681.1"/>
    <property type="molecule type" value="Genomic_DNA"/>
</dbReference>
<dbReference type="Proteomes" id="UP001239111">
    <property type="component" value="Chromosome 1"/>
</dbReference>
<name>A0ACC2PI49_9HYME</name>
<comment type="caution">
    <text evidence="1">The sequence shown here is derived from an EMBL/GenBank/DDBJ whole genome shotgun (WGS) entry which is preliminary data.</text>
</comment>
<evidence type="ECO:0000313" key="1">
    <source>
        <dbReference type="EMBL" id="KAJ8682681.1"/>
    </source>
</evidence>
<gene>
    <name evidence="1" type="ORF">QAD02_018473</name>
</gene>
<sequence>MQGFKFANNNEFIVKEAVLAREELDKKYHWLFDPPCSKDNLDFADWTTVNWLQSNHHGLSWNDGSIPYAGLDEKVRETYVKPAKLSTIDNTAIQGEKVIIVGWGSPEDTMISKNIEIGLVKVLTVKECTKEIKRASGIKISIDDTHLCTASSPYLLTVPGDSGGPILYYGMILGVNVGICPIPVSETTCIPKTFQVNIHMSVYHHREFIVDVMEN</sequence>
<proteinExistence type="predicted"/>
<evidence type="ECO:0000313" key="2">
    <source>
        <dbReference type="Proteomes" id="UP001239111"/>
    </source>
</evidence>
<keyword evidence="2" id="KW-1185">Reference proteome</keyword>
<reference evidence="1" key="1">
    <citation type="submission" date="2023-04" db="EMBL/GenBank/DDBJ databases">
        <title>A chromosome-level genome assembly of the parasitoid wasp Eretmocerus hayati.</title>
        <authorList>
            <person name="Zhong Y."/>
            <person name="Liu S."/>
            <person name="Liu Y."/>
        </authorList>
    </citation>
    <scope>NUCLEOTIDE SEQUENCE</scope>
    <source>
        <strain evidence="1">ZJU_SS_LIU_2023</strain>
    </source>
</reference>
<protein>
    <submittedName>
        <fullName evidence="1">Uncharacterized protein</fullName>
    </submittedName>
</protein>
<accession>A0ACC2PI49</accession>